<dbReference type="EMBL" id="GBRH01279769">
    <property type="protein sequence ID" value="JAD18126.1"/>
    <property type="molecule type" value="Transcribed_RNA"/>
</dbReference>
<protein>
    <submittedName>
        <fullName evidence="1">Uncharacterized protein</fullName>
    </submittedName>
</protein>
<organism evidence="1">
    <name type="scientific">Arundo donax</name>
    <name type="common">Giant reed</name>
    <name type="synonym">Donax arundinaceus</name>
    <dbReference type="NCBI Taxonomy" id="35708"/>
    <lineage>
        <taxon>Eukaryota</taxon>
        <taxon>Viridiplantae</taxon>
        <taxon>Streptophyta</taxon>
        <taxon>Embryophyta</taxon>
        <taxon>Tracheophyta</taxon>
        <taxon>Spermatophyta</taxon>
        <taxon>Magnoliopsida</taxon>
        <taxon>Liliopsida</taxon>
        <taxon>Poales</taxon>
        <taxon>Poaceae</taxon>
        <taxon>PACMAD clade</taxon>
        <taxon>Arundinoideae</taxon>
        <taxon>Arundineae</taxon>
        <taxon>Arundo</taxon>
    </lineage>
</organism>
<sequence length="13" mass="1359">MGPMPLSPASKRS</sequence>
<reference evidence="1" key="2">
    <citation type="journal article" date="2015" name="Data Brief">
        <title>Shoot transcriptome of the giant reed, Arundo donax.</title>
        <authorList>
            <person name="Barrero R.A."/>
            <person name="Guerrero F.D."/>
            <person name="Moolhuijzen P."/>
            <person name="Goolsby J.A."/>
            <person name="Tidwell J."/>
            <person name="Bellgard S.E."/>
            <person name="Bellgard M.I."/>
        </authorList>
    </citation>
    <scope>NUCLEOTIDE SEQUENCE</scope>
    <source>
        <tissue evidence="1">Shoot tissue taken approximately 20 cm above the soil surface</tissue>
    </source>
</reference>
<reference evidence="1" key="1">
    <citation type="submission" date="2014-09" db="EMBL/GenBank/DDBJ databases">
        <authorList>
            <person name="Magalhaes I.L.F."/>
            <person name="Oliveira U."/>
            <person name="Santos F.R."/>
            <person name="Vidigal T.H.D.A."/>
            <person name="Brescovit A.D."/>
            <person name="Santos A.J."/>
        </authorList>
    </citation>
    <scope>NUCLEOTIDE SEQUENCE</scope>
    <source>
        <tissue evidence="1">Shoot tissue taken approximately 20 cm above the soil surface</tissue>
    </source>
</reference>
<proteinExistence type="predicted"/>
<accession>A0A0A8XWB6</accession>
<evidence type="ECO:0000313" key="1">
    <source>
        <dbReference type="EMBL" id="JAD18126.1"/>
    </source>
</evidence>
<name>A0A0A8XWB6_ARUDO</name>